<sequence length="1526" mass="166548">MALEMTSSPGHMPASLAKGTAALDGDGLSNAQEPPAVFGPQPPPSMMQGAVDASELAEGLSVFTVGPRADRDSDDPIECRLRSLEAELREAIRLQLEVVMAEHGYDCTQIPRKGIADILYKIGLLKSPTDDIMPTIGRLIQTRVYKYLQRRLGSTGVVLTPEQLARKAAGPSPCRIYFDPSQASLETDDDGDDAASSLVCTERVMQIMHNYVLTKALANSGAKVVQAAAEPDKPDAAEPGGEEGSRKTRKKKKSKKKSKAKAVAAADAIAADNDDCDYDNDNVLAPVHTGSEQLPPRQQQQRQPQQPQQHAPPRVSGGLPSTPARVVARVASRSSTAAAGVPTSVPAGADLAPRRTTPSKPPYDGYNYGYGYGDGAGYGDGYGDCAAEYWQIREFWLTLSDVERQALVMVEKEVVLARVRDQQNFSCGCNVCTRKREAIEHELDSLYENYYEVLKRNARRVNLRLWIASARKEAQSAVLKTVEALTEMVLNKMQGQPEAETRKRVQETIIECMEQSPDAKVLFGPELHKLSELESALQRASLVDADEDPADADEGPATAAGPEPHASDASSLLLRDKLSRSLKVRLFGEEDARGSSLELPEFEDGSMDSRQYLGKLFQMAEEDTNESLTNGDLFYTEEMLDTIDTFPADSKKFFDMMERLAEYRMRREDAMLGELGGDDVELDADMAGDIPADDDSALLDPEATRSRRLRQLQRRCPDCHGEIGETEGQQAYPDINDGPDDEFRSNKRARADLGAEYLDDGDVYGVDDGYDVDDGYGEDEDDIDDTDDDFDDLDPESAEREIESGRKVFQLFAARLFEQRVINAYREKVARDMQRDLIMELEAEEKRSQAKDKRKQKRKEREKEKKRQIQQQRETERLARETQARAEEERKKEEAERRAHELEKKRREESVKARKAQEERNRRILEQADKRLEKERMEKQRAVQERLERESKEREARELARREQEARKQLKQQQQQLAKQQKLPKQQAGQQCVAKGKQAAPAPSPLTPSIPATAPVANGMAASSGIPLLDSLQRTPRLEPASPFQMPRPALPAIRHREAQGVSPSMPSFSQMRARANSGPSLQQSAVLSAPIAALPPVPATVDVPPEIDAEIASIVGRVMGSSTLESDLVGGAEWRAGPADGLPKSSGAMFPQACLSAALAAGGPLSAISDQGLRRNSMPMNRLASLDGLTSVDDGYGGRSPPIGDAMADIYAAYCALEKFRCDNGAAPSAGRGHSQHGAYHGAVEIAQIHGRLAPSEVWERCAAFACANATQCSVDPASRTVSFVRAARDASPGIPSAPNPRTAGMPQRSMAHATPSSQLPAISEGGFGMFSLQTPQGGSPLLSGVSAPLNGLEIHPQSGSPMLLSRPPAAPGLTPGRSHMHQPAPAPAQCSSLPSPFEQHQHQHQHQQVGHGFAPAAGQDLPSLYFRSLGMHGPGVPLSMPPLQAPPLRAAVQPLSLPPDHQAAYSMSYAPPFLTPDPWSPAKHAESPGAQPYPPRPLPPQFHPLHALAQMAPAPQPHHQTQQR</sequence>
<dbReference type="GO" id="GO:0005737">
    <property type="term" value="C:cytoplasm"/>
    <property type="evidence" value="ECO:0007669"/>
    <property type="project" value="UniProtKB-SubCell"/>
</dbReference>
<name>A0A9W7YBX0_9FUNG</name>
<accession>A0A9W7YBX0</accession>
<evidence type="ECO:0000256" key="7">
    <source>
        <dbReference type="SAM" id="MobiDB-lite"/>
    </source>
</evidence>
<feature type="compositionally biased region" description="Basic and acidic residues" evidence="7">
    <location>
        <begin position="859"/>
        <end position="968"/>
    </location>
</feature>
<keyword evidence="9" id="KW-1185">Reference proteome</keyword>
<feature type="region of interest" description="Disordered" evidence="7">
    <location>
        <begin position="845"/>
        <end position="1013"/>
    </location>
</feature>
<evidence type="ECO:0000313" key="9">
    <source>
        <dbReference type="Proteomes" id="UP001143981"/>
    </source>
</evidence>
<evidence type="ECO:0000256" key="4">
    <source>
        <dbReference type="ARBA" id="ARBA00020733"/>
    </source>
</evidence>
<feature type="compositionally biased region" description="Low complexity" evidence="7">
    <location>
        <begin position="1505"/>
        <end position="1526"/>
    </location>
</feature>
<feature type="region of interest" description="Disordered" evidence="7">
    <location>
        <begin position="1"/>
        <end position="47"/>
    </location>
</feature>
<evidence type="ECO:0000256" key="5">
    <source>
        <dbReference type="ARBA" id="ARBA00022490"/>
    </source>
</evidence>
<feature type="compositionally biased region" description="Acidic residues" evidence="7">
    <location>
        <begin position="544"/>
        <end position="554"/>
    </location>
</feature>
<evidence type="ECO:0000313" key="8">
    <source>
        <dbReference type="EMBL" id="KAJ1735828.1"/>
    </source>
</evidence>
<reference evidence="8" key="1">
    <citation type="submission" date="2022-07" db="EMBL/GenBank/DDBJ databases">
        <title>Phylogenomic reconstructions and comparative analyses of Kickxellomycotina fungi.</title>
        <authorList>
            <person name="Reynolds N.K."/>
            <person name="Stajich J.E."/>
            <person name="Barry K."/>
            <person name="Grigoriev I.V."/>
            <person name="Crous P."/>
            <person name="Smith M.E."/>
        </authorList>
    </citation>
    <scope>NUCLEOTIDE SEQUENCE</scope>
    <source>
        <strain evidence="8">BCRC 34381</strain>
    </source>
</reference>
<comment type="subcellular location">
    <subcellularLocation>
        <location evidence="1">Cytoplasm</location>
    </subcellularLocation>
</comment>
<dbReference type="PANTHER" id="PTHR48125:SF12">
    <property type="entry name" value="AT HOOK TRANSCRIPTION FACTOR FAMILY-RELATED"/>
    <property type="match status" value="1"/>
</dbReference>
<protein>
    <recommendedName>
        <fullName evidence="4">Stress response protein NST1</fullName>
    </recommendedName>
    <alternativeName>
        <fullName evidence="3">Stress response protein nst1</fullName>
    </alternativeName>
</protein>
<feature type="compositionally biased region" description="Low complexity" evidence="7">
    <location>
        <begin position="293"/>
        <end position="314"/>
    </location>
</feature>
<feature type="region of interest" description="Disordered" evidence="7">
    <location>
        <begin position="1291"/>
        <end position="1313"/>
    </location>
</feature>
<organism evidence="8 9">
    <name type="scientific">Coemansia biformis</name>
    <dbReference type="NCBI Taxonomy" id="1286918"/>
    <lineage>
        <taxon>Eukaryota</taxon>
        <taxon>Fungi</taxon>
        <taxon>Fungi incertae sedis</taxon>
        <taxon>Zoopagomycota</taxon>
        <taxon>Kickxellomycotina</taxon>
        <taxon>Kickxellomycetes</taxon>
        <taxon>Kickxellales</taxon>
        <taxon>Kickxellaceae</taxon>
        <taxon>Coemansia</taxon>
    </lineage>
</organism>
<feature type="region of interest" description="Disordered" evidence="7">
    <location>
        <begin position="720"/>
        <end position="742"/>
    </location>
</feature>
<comment type="caution">
    <text evidence="8">The sequence shown here is derived from an EMBL/GenBank/DDBJ whole genome shotgun (WGS) entry which is preliminary data.</text>
</comment>
<feature type="region of interest" description="Disordered" evidence="7">
    <location>
        <begin position="760"/>
        <end position="802"/>
    </location>
</feature>
<keyword evidence="5" id="KW-0963">Cytoplasm</keyword>
<evidence type="ECO:0000256" key="3">
    <source>
        <dbReference type="ARBA" id="ARBA00015112"/>
    </source>
</evidence>
<feature type="compositionally biased region" description="Low complexity" evidence="7">
    <location>
        <begin position="555"/>
        <end position="571"/>
    </location>
</feature>
<comment type="similarity">
    <text evidence="2">Belongs to the NST1 family.</text>
</comment>
<feature type="region of interest" description="Disordered" evidence="7">
    <location>
        <begin position="544"/>
        <end position="571"/>
    </location>
</feature>
<feature type="region of interest" description="Disordered" evidence="7">
    <location>
        <begin position="1480"/>
        <end position="1526"/>
    </location>
</feature>
<feature type="compositionally biased region" description="Acidic residues" evidence="7">
    <location>
        <begin position="768"/>
        <end position="796"/>
    </location>
</feature>
<dbReference type="InterPro" id="IPR025279">
    <property type="entry name" value="NST1"/>
</dbReference>
<proteinExistence type="inferred from homology"/>
<evidence type="ECO:0000256" key="1">
    <source>
        <dbReference type="ARBA" id="ARBA00004496"/>
    </source>
</evidence>
<dbReference type="OrthoDB" id="21629at2759"/>
<feature type="compositionally biased region" description="Low complexity" evidence="7">
    <location>
        <begin position="971"/>
        <end position="991"/>
    </location>
</feature>
<gene>
    <name evidence="8" type="primary">NST1</name>
    <name evidence="8" type="ORF">LPJ61_000334</name>
</gene>
<dbReference type="EMBL" id="JANBOI010000010">
    <property type="protein sequence ID" value="KAJ1735828.1"/>
    <property type="molecule type" value="Genomic_DNA"/>
</dbReference>
<dbReference type="Pfam" id="PF13945">
    <property type="entry name" value="NST1"/>
    <property type="match status" value="1"/>
</dbReference>
<feature type="region of interest" description="Disordered" evidence="7">
    <location>
        <begin position="228"/>
        <end position="260"/>
    </location>
</feature>
<keyword evidence="6" id="KW-0175">Coiled coil</keyword>
<feature type="region of interest" description="Disordered" evidence="7">
    <location>
        <begin position="1360"/>
        <end position="1398"/>
    </location>
</feature>
<evidence type="ECO:0000256" key="2">
    <source>
        <dbReference type="ARBA" id="ARBA00007112"/>
    </source>
</evidence>
<dbReference type="PANTHER" id="PTHR48125">
    <property type="entry name" value="LP07818P1"/>
    <property type="match status" value="1"/>
</dbReference>
<dbReference type="Proteomes" id="UP001143981">
    <property type="component" value="Unassembled WGS sequence"/>
</dbReference>
<evidence type="ECO:0000256" key="6">
    <source>
        <dbReference type="ARBA" id="ARBA00023054"/>
    </source>
</evidence>
<feature type="compositionally biased region" description="Pro residues" evidence="7">
    <location>
        <begin position="1493"/>
        <end position="1504"/>
    </location>
</feature>
<feature type="compositionally biased region" description="Basic residues" evidence="7">
    <location>
        <begin position="247"/>
        <end position="260"/>
    </location>
</feature>
<feature type="compositionally biased region" description="Low complexity" evidence="7">
    <location>
        <begin position="324"/>
        <end position="339"/>
    </location>
</feature>
<feature type="region of interest" description="Disordered" evidence="7">
    <location>
        <begin position="273"/>
        <end position="360"/>
    </location>
</feature>